<dbReference type="UniPathway" id="UPA00074">
    <property type="reaction ID" value="UER00131"/>
</dbReference>
<dbReference type="InterPro" id="IPR001636">
    <property type="entry name" value="SAICAR_synth"/>
</dbReference>
<evidence type="ECO:0000256" key="4">
    <source>
        <dbReference type="ARBA" id="ARBA00016460"/>
    </source>
</evidence>
<dbReference type="PANTHER" id="PTHR43700">
    <property type="entry name" value="PHOSPHORIBOSYLAMINOIMIDAZOLE-SUCCINOCARBOXAMIDE SYNTHASE"/>
    <property type="match status" value="1"/>
</dbReference>
<dbReference type="Gene3D" id="3.30.470.20">
    <property type="entry name" value="ATP-grasp fold, B domain"/>
    <property type="match status" value="1"/>
</dbReference>
<comment type="pathway">
    <text evidence="1">Purine metabolism; IMP biosynthesis via de novo pathway; 5-amino-1-(5-phospho-D-ribosyl)imidazole-4-carboxamide from 5-amino-1-(5-phospho-D-ribosyl)imidazole-4-carboxylate: step 1/2.</text>
</comment>
<reference evidence="11 12" key="2">
    <citation type="journal article" date="2014" name="J. Gen. Appl. Microbiol.">
        <title>The early diverging ascomycetous budding yeast Saitoella complicata has three histone deacetylases belonging to the Clr6, Hos2, and Rpd3 lineages.</title>
        <authorList>
            <person name="Nishida H."/>
            <person name="Matsumoto T."/>
            <person name="Kondo S."/>
            <person name="Hamamoto M."/>
            <person name="Yoshikawa H."/>
        </authorList>
    </citation>
    <scope>NUCLEOTIDE SEQUENCE [LARGE SCALE GENOMIC DNA]</scope>
    <source>
        <strain evidence="11 12">NRRL Y-17804</strain>
    </source>
</reference>
<keyword evidence="8" id="KW-0067">ATP-binding</keyword>
<dbReference type="InterPro" id="IPR028923">
    <property type="entry name" value="SAICAR_synt/ADE2_N"/>
</dbReference>
<dbReference type="FunFam" id="3.30.470.20:FF:000015">
    <property type="entry name" value="Phosphoribosylaminoimidazole-succinocarboxamide synthase"/>
    <property type="match status" value="1"/>
</dbReference>
<keyword evidence="5" id="KW-0436">Ligase</keyword>
<dbReference type="RefSeq" id="XP_019021629.1">
    <property type="nucleotide sequence ID" value="XM_019165729.1"/>
</dbReference>
<evidence type="ECO:0000256" key="2">
    <source>
        <dbReference type="ARBA" id="ARBA00010190"/>
    </source>
</evidence>
<dbReference type="PANTHER" id="PTHR43700:SF1">
    <property type="entry name" value="PHOSPHORIBOSYLAMINOIMIDAZOLE-SUCCINOCARBOXAMIDE SYNTHASE"/>
    <property type="match status" value="1"/>
</dbReference>
<dbReference type="EMBL" id="BACD03000031">
    <property type="protein sequence ID" value="GAO50292.1"/>
    <property type="molecule type" value="Genomic_DNA"/>
</dbReference>
<dbReference type="AlphaFoldDB" id="A0A0E9NK86"/>
<dbReference type="NCBIfam" id="TIGR00081">
    <property type="entry name" value="purC"/>
    <property type="match status" value="1"/>
</dbReference>
<feature type="domain" description="SAICAR synthetase/ADE2 N-terminal" evidence="10">
    <location>
        <begin position="15"/>
        <end position="267"/>
    </location>
</feature>
<dbReference type="Proteomes" id="UP000033140">
    <property type="component" value="Unassembled WGS sequence"/>
</dbReference>
<dbReference type="EC" id="6.3.2.6" evidence="3"/>
<protein>
    <recommendedName>
        <fullName evidence="4">Phosphoribosylaminoimidazole-succinocarboxamide synthase</fullName>
        <ecNumber evidence="3">6.3.2.6</ecNumber>
    </recommendedName>
    <alternativeName>
        <fullName evidence="9">SAICAR synthetase</fullName>
    </alternativeName>
</protein>
<comment type="similarity">
    <text evidence="2">Belongs to the SAICAR synthetase family.</text>
</comment>
<evidence type="ECO:0000313" key="12">
    <source>
        <dbReference type="Proteomes" id="UP000033140"/>
    </source>
</evidence>
<evidence type="ECO:0000256" key="8">
    <source>
        <dbReference type="ARBA" id="ARBA00022840"/>
    </source>
</evidence>
<keyword evidence="12" id="KW-1185">Reference proteome</keyword>
<evidence type="ECO:0000259" key="10">
    <source>
        <dbReference type="Pfam" id="PF01259"/>
    </source>
</evidence>
<dbReference type="Gene3D" id="3.30.200.20">
    <property type="entry name" value="Phosphorylase Kinase, domain 1"/>
    <property type="match status" value="1"/>
</dbReference>
<dbReference type="GO" id="GO:0005737">
    <property type="term" value="C:cytoplasm"/>
    <property type="evidence" value="ECO:0007669"/>
    <property type="project" value="TreeGrafter"/>
</dbReference>
<dbReference type="OMA" id="CEPFKVE"/>
<accession>A0A0E9NK86</accession>
<evidence type="ECO:0000256" key="1">
    <source>
        <dbReference type="ARBA" id="ARBA00004672"/>
    </source>
</evidence>
<evidence type="ECO:0000256" key="7">
    <source>
        <dbReference type="ARBA" id="ARBA00022755"/>
    </source>
</evidence>
<evidence type="ECO:0000256" key="9">
    <source>
        <dbReference type="ARBA" id="ARBA00030409"/>
    </source>
</evidence>
<reference evidence="11 12" key="3">
    <citation type="journal article" date="2015" name="Genome Announc.">
        <title>Draft Genome Sequence of the Archiascomycetous Yeast Saitoella complicata.</title>
        <authorList>
            <person name="Yamauchi K."/>
            <person name="Kondo S."/>
            <person name="Hamamoto M."/>
            <person name="Takahashi Y."/>
            <person name="Ogura Y."/>
            <person name="Hayashi T."/>
            <person name="Nishida H."/>
        </authorList>
    </citation>
    <scope>NUCLEOTIDE SEQUENCE [LARGE SCALE GENOMIC DNA]</scope>
    <source>
        <strain evidence="11 12">NRRL Y-17804</strain>
    </source>
</reference>
<gene>
    <name evidence="11" type="ORF">G7K_4422-t1</name>
</gene>
<evidence type="ECO:0000256" key="3">
    <source>
        <dbReference type="ARBA" id="ARBA00012217"/>
    </source>
</evidence>
<sequence length="302" mass="33831">MSAVQTTDFPNLPLLARGKVRDLYSLLSNPDALLFVATDRISAYDVILSNPVPQKGQILTGLSKFWFKLLGDVCPNHLLATEVEDMPQECQEYKDVLKGRSMLVKKMEVLPIEAIVRGYLSGSGWKEYKKSGTCHGIKLPEGLQESEKLPQPLFTPSTKAEQGEHDENIHPSKVAEIIGAEKAAEVERLALELYTRAAEYARSRGIIIADTKFEFGYSASENKIYLIDEVLTPDSSRFWRADVYEVGRGQDSYDKQFLRDWLTREGVAGKDGVGMTEEIQTGTRAKYVEAYEVLTGEQWVAV</sequence>
<dbReference type="PROSITE" id="PS01057">
    <property type="entry name" value="SAICAR_SYNTHETASE_1"/>
    <property type="match status" value="1"/>
</dbReference>
<keyword evidence="7" id="KW-0658">Purine biosynthesis</keyword>
<keyword evidence="6" id="KW-0547">Nucleotide-binding</keyword>
<dbReference type="CDD" id="cd01414">
    <property type="entry name" value="SAICAR_synt_Sc"/>
    <property type="match status" value="1"/>
</dbReference>
<dbReference type="SUPFAM" id="SSF56104">
    <property type="entry name" value="SAICAR synthase-like"/>
    <property type="match status" value="1"/>
</dbReference>
<dbReference type="NCBIfam" id="NF010568">
    <property type="entry name" value="PRK13961.1"/>
    <property type="match status" value="1"/>
</dbReference>
<comment type="caution">
    <text evidence="11">The sequence shown here is derived from an EMBL/GenBank/DDBJ whole genome shotgun (WGS) entry which is preliminary data.</text>
</comment>
<evidence type="ECO:0000256" key="6">
    <source>
        <dbReference type="ARBA" id="ARBA00022741"/>
    </source>
</evidence>
<dbReference type="GO" id="GO:0006189">
    <property type="term" value="P:'de novo' IMP biosynthetic process"/>
    <property type="evidence" value="ECO:0007669"/>
    <property type="project" value="UniProtKB-UniPathway"/>
</dbReference>
<proteinExistence type="inferred from homology"/>
<evidence type="ECO:0000313" key="11">
    <source>
        <dbReference type="EMBL" id="GAO50292.1"/>
    </source>
</evidence>
<dbReference type="GO" id="GO:0005524">
    <property type="term" value="F:ATP binding"/>
    <property type="evidence" value="ECO:0007669"/>
    <property type="project" value="UniProtKB-KW"/>
</dbReference>
<dbReference type="OrthoDB" id="9991235at2759"/>
<dbReference type="Pfam" id="PF01259">
    <property type="entry name" value="SAICAR_synt"/>
    <property type="match status" value="1"/>
</dbReference>
<reference evidence="11 12" key="1">
    <citation type="journal article" date="2011" name="J. Gen. Appl. Microbiol.">
        <title>Draft genome sequencing of the enigmatic yeast Saitoella complicata.</title>
        <authorList>
            <person name="Nishida H."/>
            <person name="Hamamoto M."/>
            <person name="Sugiyama J."/>
        </authorList>
    </citation>
    <scope>NUCLEOTIDE SEQUENCE [LARGE SCALE GENOMIC DNA]</scope>
    <source>
        <strain evidence="11 12">NRRL Y-17804</strain>
    </source>
</reference>
<dbReference type="GO" id="GO:0004639">
    <property type="term" value="F:phosphoribosylaminoimidazolesuccinocarboxamide synthase activity"/>
    <property type="evidence" value="ECO:0007669"/>
    <property type="project" value="UniProtKB-EC"/>
</dbReference>
<dbReference type="HAMAP" id="MF_00137">
    <property type="entry name" value="SAICAR_synth"/>
    <property type="match status" value="1"/>
</dbReference>
<name>A0A0E9NK86_SAICN</name>
<dbReference type="STRING" id="698492.A0A0E9NK86"/>
<dbReference type="InterPro" id="IPR018236">
    <property type="entry name" value="SAICAR_synthetase_CS"/>
</dbReference>
<dbReference type="PROSITE" id="PS01058">
    <property type="entry name" value="SAICAR_SYNTHETASE_2"/>
    <property type="match status" value="1"/>
</dbReference>
<evidence type="ECO:0000256" key="5">
    <source>
        <dbReference type="ARBA" id="ARBA00022598"/>
    </source>
</evidence>
<organism evidence="11 12">
    <name type="scientific">Saitoella complicata (strain BCRC 22490 / CBS 7301 / JCM 7358 / NBRC 10748 / NRRL Y-17804)</name>
    <dbReference type="NCBI Taxonomy" id="698492"/>
    <lineage>
        <taxon>Eukaryota</taxon>
        <taxon>Fungi</taxon>
        <taxon>Dikarya</taxon>
        <taxon>Ascomycota</taxon>
        <taxon>Taphrinomycotina</taxon>
        <taxon>Taphrinomycotina incertae sedis</taxon>
        <taxon>Saitoella</taxon>
    </lineage>
</organism>